<keyword evidence="1" id="KW-1277">Toxin-antitoxin system</keyword>
<dbReference type="AlphaFoldDB" id="A0A2S5TK19"/>
<accession>A0A2S5TK19</accession>
<keyword evidence="3" id="KW-1185">Reference proteome</keyword>
<reference evidence="2 3" key="1">
    <citation type="submission" date="2018-02" db="EMBL/GenBank/DDBJ databases">
        <title>Genome sequencing of Solimonas sp. HR-BB.</title>
        <authorList>
            <person name="Lee Y."/>
            <person name="Jeon C.O."/>
        </authorList>
    </citation>
    <scope>NUCLEOTIDE SEQUENCE [LARGE SCALE GENOMIC DNA]</scope>
    <source>
        <strain evidence="2 3">HR-BB</strain>
    </source>
</reference>
<evidence type="ECO:0000256" key="1">
    <source>
        <dbReference type="ARBA" id="ARBA00022649"/>
    </source>
</evidence>
<gene>
    <name evidence="2" type="ORF">C3942_05020</name>
</gene>
<comment type="caution">
    <text evidence="2">The sequence shown here is derived from an EMBL/GenBank/DDBJ whole genome shotgun (WGS) entry which is preliminary data.</text>
</comment>
<dbReference type="OrthoDB" id="7219749at2"/>
<protein>
    <recommendedName>
        <fullName evidence="4">Acetoacetyl-CoA synthase</fullName>
    </recommendedName>
</protein>
<evidence type="ECO:0008006" key="4">
    <source>
        <dbReference type="Google" id="ProtNLM"/>
    </source>
</evidence>
<dbReference type="EMBL" id="PSNW01000002">
    <property type="protein sequence ID" value="PPE75307.1"/>
    <property type="molecule type" value="Genomic_DNA"/>
</dbReference>
<name>A0A2S5TK19_9GAMM</name>
<organism evidence="2 3">
    <name type="scientific">Solimonas fluminis</name>
    <dbReference type="NCBI Taxonomy" id="2086571"/>
    <lineage>
        <taxon>Bacteria</taxon>
        <taxon>Pseudomonadati</taxon>
        <taxon>Pseudomonadota</taxon>
        <taxon>Gammaproteobacteria</taxon>
        <taxon>Nevskiales</taxon>
        <taxon>Nevskiaceae</taxon>
        <taxon>Solimonas</taxon>
    </lineage>
</organism>
<dbReference type="Proteomes" id="UP000238220">
    <property type="component" value="Unassembled WGS sequence"/>
</dbReference>
<proteinExistence type="predicted"/>
<evidence type="ECO:0000313" key="3">
    <source>
        <dbReference type="Proteomes" id="UP000238220"/>
    </source>
</evidence>
<dbReference type="Pfam" id="PF07362">
    <property type="entry name" value="CcdA"/>
    <property type="match status" value="1"/>
</dbReference>
<evidence type="ECO:0000313" key="2">
    <source>
        <dbReference type="EMBL" id="PPE75307.1"/>
    </source>
</evidence>
<dbReference type="InterPro" id="IPR009956">
    <property type="entry name" value="Post-segregation_anti-tox_CcdA"/>
</dbReference>
<dbReference type="RefSeq" id="WP_104229535.1">
    <property type="nucleotide sequence ID" value="NZ_PSNW01000002.1"/>
</dbReference>
<sequence>MSSYARPDPRRRVNLTVRESLLRDARAAKLNLSRFVEEKLEQALKEERGRRWQEENAEAIRAFNARIERDGPLNADLISF</sequence>